<gene>
    <name evidence="1" type="ORF">F5148DRAFT_1219860</name>
</gene>
<comment type="caution">
    <text evidence="1">The sequence shown here is derived from an EMBL/GenBank/DDBJ whole genome shotgun (WGS) entry which is preliminary data.</text>
</comment>
<evidence type="ECO:0000313" key="2">
    <source>
        <dbReference type="Proteomes" id="UP001207468"/>
    </source>
</evidence>
<name>A0ACC0U315_9AGAM</name>
<accession>A0ACC0U315</accession>
<evidence type="ECO:0000313" key="1">
    <source>
        <dbReference type="EMBL" id="KAI9458817.1"/>
    </source>
</evidence>
<proteinExistence type="predicted"/>
<keyword evidence="2" id="KW-1185">Reference proteome</keyword>
<dbReference type="Proteomes" id="UP001207468">
    <property type="component" value="Unassembled WGS sequence"/>
</dbReference>
<reference evidence="1" key="1">
    <citation type="submission" date="2021-03" db="EMBL/GenBank/DDBJ databases">
        <title>Evolutionary priming and transition to the ectomycorrhizal habit in an iconic lineage of mushroom-forming fungi: is preadaptation a requirement?</title>
        <authorList>
            <consortium name="DOE Joint Genome Institute"/>
            <person name="Looney B.P."/>
            <person name="Miyauchi S."/>
            <person name="Morin E."/>
            <person name="Drula E."/>
            <person name="Courty P.E."/>
            <person name="Chicoki N."/>
            <person name="Fauchery L."/>
            <person name="Kohler A."/>
            <person name="Kuo A."/>
            <person name="LaButti K."/>
            <person name="Pangilinan J."/>
            <person name="Lipzen A."/>
            <person name="Riley R."/>
            <person name="Andreopoulos W."/>
            <person name="He G."/>
            <person name="Johnson J."/>
            <person name="Barry K.W."/>
            <person name="Grigoriev I.V."/>
            <person name="Nagy L."/>
            <person name="Hibbett D."/>
            <person name="Henrissat B."/>
            <person name="Matheny P.B."/>
            <person name="Labbe J."/>
            <person name="Martin A.F."/>
        </authorList>
    </citation>
    <scope>NUCLEOTIDE SEQUENCE</scope>
    <source>
        <strain evidence="1">BPL698</strain>
    </source>
</reference>
<sequence>MTAILSFASARQFIMLSPRLFSSSATLGYPKLKSHSGSKKRWRALASGLFKRAHSGHSHLNVSKRPGRKNRLSLTAYSSPSQTAKLKKLMPYS</sequence>
<dbReference type="EMBL" id="JAGFNK010000205">
    <property type="protein sequence ID" value="KAI9458817.1"/>
    <property type="molecule type" value="Genomic_DNA"/>
</dbReference>
<organism evidence="1 2">
    <name type="scientific">Russula earlei</name>
    <dbReference type="NCBI Taxonomy" id="71964"/>
    <lineage>
        <taxon>Eukaryota</taxon>
        <taxon>Fungi</taxon>
        <taxon>Dikarya</taxon>
        <taxon>Basidiomycota</taxon>
        <taxon>Agaricomycotina</taxon>
        <taxon>Agaricomycetes</taxon>
        <taxon>Russulales</taxon>
        <taxon>Russulaceae</taxon>
        <taxon>Russula</taxon>
    </lineage>
</organism>
<protein>
    <submittedName>
        <fullName evidence="1">Uncharacterized protein</fullName>
    </submittedName>
</protein>